<gene>
    <name evidence="2" type="ORF">QEH52_17410</name>
</gene>
<reference evidence="2 3" key="1">
    <citation type="submission" date="2023-04" db="EMBL/GenBank/DDBJ databases">
        <title>A novel bacteria isolated from coastal sediment.</title>
        <authorList>
            <person name="Liu X.-J."/>
            <person name="Du Z.-J."/>
        </authorList>
    </citation>
    <scope>NUCLEOTIDE SEQUENCE [LARGE SCALE GENOMIC DNA]</scope>
    <source>
        <strain evidence="2 3">SDUM461003</strain>
    </source>
</reference>
<keyword evidence="3" id="KW-1185">Reference proteome</keyword>
<sequence>MDILELPRESAQVPGIANLRIGLRWLRAATTLPDPEDRGYKRVPGFLPGSPISALAAVARAARTLPDPEDRGYKRVRGLSPGSPISALAAVARAARTLPDPEDRGYKRVPGFPRDRQPPIRYSTHASPKGFLLRSSSFLLRSSSYGGRVGGRVAGQVVGRSMFGPWPCVASSYAGCSK</sequence>
<dbReference type="EMBL" id="JARXHW010000061">
    <property type="protein sequence ID" value="MDQ8209309.1"/>
    <property type="molecule type" value="Genomic_DNA"/>
</dbReference>
<feature type="region of interest" description="Disordered" evidence="1">
    <location>
        <begin position="100"/>
        <end position="126"/>
    </location>
</feature>
<protein>
    <submittedName>
        <fullName evidence="2">Uncharacterized protein</fullName>
    </submittedName>
</protein>
<dbReference type="Proteomes" id="UP001225316">
    <property type="component" value="Unassembled WGS sequence"/>
</dbReference>
<name>A0ABU1AYS5_9BACT</name>
<accession>A0ABU1AYS5</accession>
<comment type="caution">
    <text evidence="2">The sequence shown here is derived from an EMBL/GenBank/DDBJ whole genome shotgun (WGS) entry which is preliminary data.</text>
</comment>
<evidence type="ECO:0000313" key="3">
    <source>
        <dbReference type="Proteomes" id="UP001225316"/>
    </source>
</evidence>
<evidence type="ECO:0000313" key="2">
    <source>
        <dbReference type="EMBL" id="MDQ8209309.1"/>
    </source>
</evidence>
<dbReference type="RefSeq" id="WP_308952204.1">
    <property type="nucleotide sequence ID" value="NZ_JARXHW010000061.1"/>
</dbReference>
<organism evidence="2 3">
    <name type="scientific">Thalassobacterium maritimum</name>
    <dbReference type="NCBI Taxonomy" id="3041265"/>
    <lineage>
        <taxon>Bacteria</taxon>
        <taxon>Pseudomonadati</taxon>
        <taxon>Verrucomicrobiota</taxon>
        <taxon>Opitutia</taxon>
        <taxon>Puniceicoccales</taxon>
        <taxon>Coraliomargaritaceae</taxon>
        <taxon>Thalassobacterium</taxon>
    </lineage>
</organism>
<proteinExistence type="predicted"/>
<evidence type="ECO:0000256" key="1">
    <source>
        <dbReference type="SAM" id="MobiDB-lite"/>
    </source>
</evidence>